<gene>
    <name evidence="1" type="primary">AlNc14C1831G13079</name>
    <name evidence="1" type="ORF">ALNC14_144040</name>
</gene>
<reference evidence="1" key="1">
    <citation type="journal article" date="2011" name="PLoS Biol.">
        <title>Gene gain and loss during evolution of obligate parasitism in the white rust pathogen of Arabidopsis thaliana.</title>
        <authorList>
            <person name="Kemen E."/>
            <person name="Gardiner A."/>
            <person name="Schultz-Larsen T."/>
            <person name="Kemen A.C."/>
            <person name="Balmuth A.L."/>
            <person name="Robert-Seilaniantz A."/>
            <person name="Bailey K."/>
            <person name="Holub E."/>
            <person name="Studholme D.J."/>
            <person name="Maclean D."/>
            <person name="Jones J.D."/>
        </authorList>
    </citation>
    <scope>NUCLEOTIDE SEQUENCE</scope>
</reference>
<dbReference type="InterPro" id="IPR016024">
    <property type="entry name" value="ARM-type_fold"/>
</dbReference>
<dbReference type="EMBL" id="FR825189">
    <property type="protein sequence ID" value="CCA28260.1"/>
    <property type="molecule type" value="Genomic_DNA"/>
</dbReference>
<dbReference type="SUPFAM" id="SSF48371">
    <property type="entry name" value="ARM repeat"/>
    <property type="match status" value="1"/>
</dbReference>
<organism evidence="1">
    <name type="scientific">Albugo laibachii Nc14</name>
    <dbReference type="NCBI Taxonomy" id="890382"/>
    <lineage>
        <taxon>Eukaryota</taxon>
        <taxon>Sar</taxon>
        <taxon>Stramenopiles</taxon>
        <taxon>Oomycota</taxon>
        <taxon>Peronosporomycetes</taxon>
        <taxon>Albuginales</taxon>
        <taxon>Albuginaceae</taxon>
        <taxon>Albugo</taxon>
    </lineage>
</organism>
<dbReference type="PANTHER" id="PTHR46263">
    <property type="entry name" value="ARMADILLO REPEAT-CONTAINING PROTEIN 7"/>
    <property type="match status" value="1"/>
</dbReference>
<name>F0X2U6_9STRA</name>
<dbReference type="PANTHER" id="PTHR46263:SF1">
    <property type="entry name" value="ARMADILLO REPEAT-CONTAINING PROTEIN 7"/>
    <property type="match status" value="1"/>
</dbReference>
<sequence>MLSSHRRLFERQGKYGTPRQEYLQELVSAFQGVKDTLRREEILANLSNFAYDPINYVYLKELHVITLFLDVLAMSKSELNGQKPKLECNEVRHKNAMMEFALGGICNCIADPRLQLQFFALNGANEIIGCVRKLVEISDITACVSKLNQLLSAMTICYFLLDSSAFHKLTTNSTCMNEYDSNETVRQEDSILCIMQGLQRHHSVQIANIASAFDDRHQELLALYA</sequence>
<proteinExistence type="predicted"/>
<protein>
    <submittedName>
        <fullName evidence="1">Uncharacterized protein AlNc14C1831G13079</fullName>
    </submittedName>
</protein>
<dbReference type="HOGENOM" id="CLU_099221_0_0_1"/>
<accession>F0X2U6</accession>
<dbReference type="InterPro" id="IPR042462">
    <property type="entry name" value="ARMC7"/>
</dbReference>
<evidence type="ECO:0000313" key="1">
    <source>
        <dbReference type="EMBL" id="CCA28260.1"/>
    </source>
</evidence>
<reference evidence="1" key="2">
    <citation type="submission" date="2011-02" db="EMBL/GenBank/DDBJ databases">
        <authorList>
            <person name="MacLean D."/>
        </authorList>
    </citation>
    <scope>NUCLEOTIDE SEQUENCE</scope>
</reference>
<dbReference type="AlphaFoldDB" id="F0X2U6"/>